<accession>A0A8J2NTV6</accession>
<evidence type="ECO:0000313" key="1">
    <source>
        <dbReference type="EMBL" id="CAG7720918.1"/>
    </source>
</evidence>
<name>A0A8J2NTV6_9HEXA</name>
<evidence type="ECO:0008006" key="3">
    <source>
        <dbReference type="Google" id="ProtNLM"/>
    </source>
</evidence>
<comment type="caution">
    <text evidence="1">The sequence shown here is derived from an EMBL/GenBank/DDBJ whole genome shotgun (WGS) entry which is preliminary data.</text>
</comment>
<reference evidence="1" key="1">
    <citation type="submission" date="2021-06" db="EMBL/GenBank/DDBJ databases">
        <authorList>
            <person name="Hodson N. C."/>
            <person name="Mongue J. A."/>
            <person name="Jaron S. K."/>
        </authorList>
    </citation>
    <scope>NUCLEOTIDE SEQUENCE</scope>
</reference>
<keyword evidence="2" id="KW-1185">Reference proteome</keyword>
<gene>
    <name evidence="1" type="ORF">AFUS01_LOCUS10171</name>
</gene>
<organism evidence="1 2">
    <name type="scientific">Allacma fusca</name>
    <dbReference type="NCBI Taxonomy" id="39272"/>
    <lineage>
        <taxon>Eukaryota</taxon>
        <taxon>Metazoa</taxon>
        <taxon>Ecdysozoa</taxon>
        <taxon>Arthropoda</taxon>
        <taxon>Hexapoda</taxon>
        <taxon>Collembola</taxon>
        <taxon>Symphypleona</taxon>
        <taxon>Sminthuridae</taxon>
        <taxon>Allacma</taxon>
    </lineage>
</organism>
<sequence length="166" mass="19347">MDPEEYAYVGHLSYQVFSNHLLVNTIWRHFSMETLRTLSLVCRSFCVISRKRLRDHHFLPLGISISFDGPCKRLEAAEEIIRDSTDSPYNSIALFKPRKCHSFEFGCSNNCREGKVEDMCPSILQCHQIDETYFKHLKPFTTIRRSLNPNGLLEIQIAFSNKNFKL</sequence>
<proteinExistence type="predicted"/>
<dbReference type="AlphaFoldDB" id="A0A8J2NTV6"/>
<protein>
    <recommendedName>
        <fullName evidence="3">F-box domain-containing protein</fullName>
    </recommendedName>
</protein>
<dbReference type="Proteomes" id="UP000708208">
    <property type="component" value="Unassembled WGS sequence"/>
</dbReference>
<dbReference type="EMBL" id="CAJVCH010075235">
    <property type="protein sequence ID" value="CAG7720918.1"/>
    <property type="molecule type" value="Genomic_DNA"/>
</dbReference>
<evidence type="ECO:0000313" key="2">
    <source>
        <dbReference type="Proteomes" id="UP000708208"/>
    </source>
</evidence>